<protein>
    <recommendedName>
        <fullName evidence="4">Type II secretory pathway pseudopilin PulG</fullName>
    </recommendedName>
</protein>
<evidence type="ECO:0000256" key="1">
    <source>
        <dbReference type="SAM" id="MobiDB-lite"/>
    </source>
</evidence>
<gene>
    <name evidence="2" type="ORF">EV685_0298</name>
</gene>
<proteinExistence type="predicted"/>
<dbReference type="AlphaFoldDB" id="A0A4Q7LU49"/>
<dbReference type="Proteomes" id="UP000293433">
    <property type="component" value="Unassembled WGS sequence"/>
</dbReference>
<dbReference type="RefSeq" id="WP_130480220.1">
    <property type="nucleotide sequence ID" value="NZ_SGWV01000007.1"/>
</dbReference>
<feature type="compositionally biased region" description="Low complexity" evidence="1">
    <location>
        <begin position="163"/>
        <end position="184"/>
    </location>
</feature>
<name>A0A4Q7LU49_9BURK</name>
<evidence type="ECO:0000313" key="3">
    <source>
        <dbReference type="Proteomes" id="UP000293433"/>
    </source>
</evidence>
<evidence type="ECO:0008006" key="4">
    <source>
        <dbReference type="Google" id="ProtNLM"/>
    </source>
</evidence>
<evidence type="ECO:0000313" key="2">
    <source>
        <dbReference type="EMBL" id="RZS58021.1"/>
    </source>
</evidence>
<sequence>MKPLRRPSRGAVLLGFLVLLAASGWTAARWGQAAADERQREAEAELLWVGQQYRQAIESYYNATPGGVKKLPVRVEELLEDKRFPTSRRHLRQAYGDPLRPGAALKLIVRADQLVGVRSEAKGLPFRRTGFPVGLEKFAEATDYAEWEFVANVRGVSNLPGAPGTAASGPGAASAPVGLSPSSGFGSGLNGGANGAGNNVLNPLRSSPPGLNR</sequence>
<dbReference type="EMBL" id="SGWV01000007">
    <property type="protein sequence ID" value="RZS58021.1"/>
    <property type="molecule type" value="Genomic_DNA"/>
</dbReference>
<organism evidence="2 3">
    <name type="scientific">Sphaerotilus mobilis</name>
    <dbReference type="NCBI Taxonomy" id="47994"/>
    <lineage>
        <taxon>Bacteria</taxon>
        <taxon>Pseudomonadati</taxon>
        <taxon>Pseudomonadota</taxon>
        <taxon>Betaproteobacteria</taxon>
        <taxon>Burkholderiales</taxon>
        <taxon>Sphaerotilaceae</taxon>
        <taxon>Sphaerotilus</taxon>
    </lineage>
</organism>
<reference evidence="2 3" key="1">
    <citation type="submission" date="2019-02" db="EMBL/GenBank/DDBJ databases">
        <title>Genomic Encyclopedia of Type Strains, Phase IV (KMG-IV): sequencing the most valuable type-strain genomes for metagenomic binning, comparative biology and taxonomic classification.</title>
        <authorList>
            <person name="Goeker M."/>
        </authorList>
    </citation>
    <scope>NUCLEOTIDE SEQUENCE [LARGE SCALE GENOMIC DNA]</scope>
    <source>
        <strain evidence="2 3">DSM 10617</strain>
    </source>
</reference>
<feature type="region of interest" description="Disordered" evidence="1">
    <location>
        <begin position="163"/>
        <end position="213"/>
    </location>
</feature>
<accession>A0A4Q7LU49</accession>
<keyword evidence="3" id="KW-1185">Reference proteome</keyword>
<feature type="compositionally biased region" description="Gly residues" evidence="1">
    <location>
        <begin position="185"/>
        <end position="195"/>
    </location>
</feature>
<comment type="caution">
    <text evidence="2">The sequence shown here is derived from an EMBL/GenBank/DDBJ whole genome shotgun (WGS) entry which is preliminary data.</text>
</comment>
<dbReference type="OrthoDB" id="5608857at2"/>